<dbReference type="EMBL" id="JBHPBY010000254">
    <property type="protein sequence ID" value="MFC1852022.1"/>
    <property type="molecule type" value="Genomic_DNA"/>
</dbReference>
<dbReference type="InterPro" id="IPR002347">
    <property type="entry name" value="SDR_fam"/>
</dbReference>
<dbReference type="SUPFAM" id="SSF51735">
    <property type="entry name" value="NAD(P)-binding Rossmann-fold domains"/>
    <property type="match status" value="1"/>
</dbReference>
<dbReference type="PRINTS" id="PR00081">
    <property type="entry name" value="GDHRDH"/>
</dbReference>
<dbReference type="EC" id="1.1.1.100" evidence="2"/>
<evidence type="ECO:0000256" key="1">
    <source>
        <dbReference type="ARBA" id="ARBA00006484"/>
    </source>
</evidence>
<evidence type="ECO:0000313" key="3">
    <source>
        <dbReference type="Proteomes" id="UP001594351"/>
    </source>
</evidence>
<protein>
    <submittedName>
        <fullName evidence="2">3-oxoacyl-ACP reductase FabG</fullName>
        <ecNumber evidence="2">1.1.1.100</ecNumber>
    </submittedName>
</protein>
<dbReference type="NCBIfam" id="NF009466">
    <property type="entry name" value="PRK12826.1-2"/>
    <property type="match status" value="1"/>
</dbReference>
<dbReference type="Pfam" id="PF13561">
    <property type="entry name" value="adh_short_C2"/>
    <property type="match status" value="1"/>
</dbReference>
<evidence type="ECO:0000313" key="2">
    <source>
        <dbReference type="EMBL" id="MFC1852022.1"/>
    </source>
</evidence>
<sequence length="251" mass="26903">MKSENDARIALITGASRGIGRAIALKFARLGFNLCLNYHHQNKAAMNVQKECEKFGVQVCTAQADVSSNDDVENLFRALNNLQGTLHTLVNNAGIRSDGPLMLMRESDWDRIIDVNLKGAFLVSKKAIRAMISKRAGNIINIVSPSGLSGREGQTNYAASKGGLVAFTRSLAREIAPLGIRVNSVCPGLVQTEMLDGLKQDTVDGFLNAIPLGRFGQPDEIAAAVAFLCSESSQYITGQVIIVDGGLTMGH</sequence>
<dbReference type="GO" id="GO:0004316">
    <property type="term" value="F:3-oxoacyl-[acyl-carrier-protein] reductase (NADPH) activity"/>
    <property type="evidence" value="ECO:0007669"/>
    <property type="project" value="UniProtKB-EC"/>
</dbReference>
<name>A0ABV6Z0P1_UNCC1</name>
<comment type="similarity">
    <text evidence="1">Belongs to the short-chain dehydrogenases/reductases (SDR) family.</text>
</comment>
<reference evidence="2 3" key="1">
    <citation type="submission" date="2024-09" db="EMBL/GenBank/DDBJ databases">
        <title>Laminarin stimulates single cell rates of sulfate reduction while oxygen inhibits transcriptomic activity in coastal marine sediment.</title>
        <authorList>
            <person name="Lindsay M."/>
            <person name="Orcutt B."/>
            <person name="Emerson D."/>
            <person name="Stepanauskas R."/>
            <person name="D'Angelo T."/>
        </authorList>
    </citation>
    <scope>NUCLEOTIDE SEQUENCE [LARGE SCALE GENOMIC DNA]</scope>
    <source>
        <strain evidence="2">SAG AM-311-K15</strain>
    </source>
</reference>
<proteinExistence type="inferred from homology"/>
<dbReference type="PRINTS" id="PR00080">
    <property type="entry name" value="SDRFAMILY"/>
</dbReference>
<dbReference type="PANTHER" id="PTHR42879">
    <property type="entry name" value="3-OXOACYL-(ACYL-CARRIER-PROTEIN) REDUCTASE"/>
    <property type="match status" value="1"/>
</dbReference>
<dbReference type="InterPro" id="IPR020904">
    <property type="entry name" value="Sc_DH/Rdtase_CS"/>
</dbReference>
<organism evidence="2 3">
    <name type="scientific">candidate division CSSED10-310 bacterium</name>
    <dbReference type="NCBI Taxonomy" id="2855610"/>
    <lineage>
        <taxon>Bacteria</taxon>
        <taxon>Bacteria division CSSED10-310</taxon>
    </lineage>
</organism>
<dbReference type="Gene3D" id="3.40.50.720">
    <property type="entry name" value="NAD(P)-binding Rossmann-like Domain"/>
    <property type="match status" value="1"/>
</dbReference>
<dbReference type="PROSITE" id="PS00061">
    <property type="entry name" value="ADH_SHORT"/>
    <property type="match status" value="1"/>
</dbReference>
<keyword evidence="3" id="KW-1185">Reference proteome</keyword>
<gene>
    <name evidence="2" type="primary">fabG</name>
    <name evidence="2" type="ORF">ACFL27_17655</name>
</gene>
<dbReference type="NCBIfam" id="NF005559">
    <property type="entry name" value="PRK07231.1"/>
    <property type="match status" value="1"/>
</dbReference>
<dbReference type="InterPro" id="IPR036291">
    <property type="entry name" value="NAD(P)-bd_dom_sf"/>
</dbReference>
<dbReference type="InterPro" id="IPR050259">
    <property type="entry name" value="SDR"/>
</dbReference>
<comment type="caution">
    <text evidence="2">The sequence shown here is derived from an EMBL/GenBank/DDBJ whole genome shotgun (WGS) entry which is preliminary data.</text>
</comment>
<dbReference type="Proteomes" id="UP001594351">
    <property type="component" value="Unassembled WGS sequence"/>
</dbReference>
<accession>A0ABV6Z0P1</accession>
<keyword evidence="2" id="KW-0560">Oxidoreductase</keyword>
<dbReference type="PANTHER" id="PTHR42879:SF2">
    <property type="entry name" value="3-OXOACYL-[ACYL-CARRIER-PROTEIN] REDUCTASE FABG"/>
    <property type="match status" value="1"/>
</dbReference>